<dbReference type="InterPro" id="IPR001849">
    <property type="entry name" value="PH_domain"/>
</dbReference>
<dbReference type="InterPro" id="IPR051480">
    <property type="entry name" value="Endocytic_GEF_Adapter"/>
</dbReference>
<dbReference type="STRING" id="870435.A0A0C3P0M0"/>
<reference evidence="4 5" key="1">
    <citation type="submission" date="2014-04" db="EMBL/GenBank/DDBJ databases">
        <authorList>
            <consortium name="DOE Joint Genome Institute"/>
            <person name="Kuo A."/>
            <person name="Kohler A."/>
            <person name="Costa M.D."/>
            <person name="Nagy L.G."/>
            <person name="Floudas D."/>
            <person name="Copeland A."/>
            <person name="Barry K.W."/>
            <person name="Cichocki N."/>
            <person name="Veneault-Fourrey C."/>
            <person name="LaButti K."/>
            <person name="Lindquist E.A."/>
            <person name="Lipzen A."/>
            <person name="Lundell T."/>
            <person name="Morin E."/>
            <person name="Murat C."/>
            <person name="Sun H."/>
            <person name="Tunlid A."/>
            <person name="Henrissat B."/>
            <person name="Grigoriev I.V."/>
            <person name="Hibbett D.S."/>
            <person name="Martin F."/>
            <person name="Nordberg H.P."/>
            <person name="Cantor M.N."/>
            <person name="Hua S.X."/>
        </authorList>
    </citation>
    <scope>NUCLEOTIDE SEQUENCE [LARGE SCALE GENOMIC DNA]</scope>
    <source>
        <strain evidence="4 5">Marx 270</strain>
    </source>
</reference>
<feature type="non-terminal residue" evidence="4">
    <location>
        <position position="1"/>
    </location>
</feature>
<proteinExistence type="predicted"/>
<dbReference type="InterPro" id="IPR011993">
    <property type="entry name" value="PH-like_dom_sf"/>
</dbReference>
<evidence type="ECO:0000313" key="5">
    <source>
        <dbReference type="Proteomes" id="UP000054217"/>
    </source>
</evidence>
<dbReference type="SMART" id="SM00233">
    <property type="entry name" value="PH"/>
    <property type="match status" value="1"/>
</dbReference>
<evidence type="ECO:0000259" key="3">
    <source>
        <dbReference type="SMART" id="SM00233"/>
    </source>
</evidence>
<dbReference type="InParanoid" id="A0A0C3P0M0"/>
<dbReference type="EMBL" id="KN831993">
    <property type="protein sequence ID" value="KIO00854.1"/>
    <property type="molecule type" value="Genomic_DNA"/>
</dbReference>
<name>A0A0C3P0M0_PISTI</name>
<keyword evidence="2" id="KW-0963">Cytoplasm</keyword>
<accession>A0A0C3P0M0</accession>
<feature type="domain" description="PH" evidence="3">
    <location>
        <begin position="68"/>
        <end position="165"/>
    </location>
</feature>
<organism evidence="4 5">
    <name type="scientific">Pisolithus tinctorius Marx 270</name>
    <dbReference type="NCBI Taxonomy" id="870435"/>
    <lineage>
        <taxon>Eukaryota</taxon>
        <taxon>Fungi</taxon>
        <taxon>Dikarya</taxon>
        <taxon>Basidiomycota</taxon>
        <taxon>Agaricomycotina</taxon>
        <taxon>Agaricomycetes</taxon>
        <taxon>Agaricomycetidae</taxon>
        <taxon>Boletales</taxon>
        <taxon>Sclerodermatineae</taxon>
        <taxon>Pisolithaceae</taxon>
        <taxon>Pisolithus</taxon>
    </lineage>
</organism>
<dbReference type="HOGENOM" id="CLU_073899_0_0_1"/>
<dbReference type="PANTHER" id="PTHR46006">
    <property type="entry name" value="RHO GUANINE NUCLEOTIDE EXCHANGE FACTOR AT 64C, ISOFORM A"/>
    <property type="match status" value="1"/>
</dbReference>
<dbReference type="Gene3D" id="2.30.29.30">
    <property type="entry name" value="Pleckstrin-homology domain (PH domain)/Phosphotyrosine-binding domain (PTB)"/>
    <property type="match status" value="1"/>
</dbReference>
<evidence type="ECO:0000256" key="2">
    <source>
        <dbReference type="ARBA" id="ARBA00022490"/>
    </source>
</evidence>
<dbReference type="PANTHER" id="PTHR46006:SF6">
    <property type="entry name" value="INTERSECTIN-2 ISOFORM X1"/>
    <property type="match status" value="1"/>
</dbReference>
<gene>
    <name evidence="4" type="ORF">M404DRAFT_152056</name>
</gene>
<comment type="subcellular location">
    <subcellularLocation>
        <location evidence="1">Cytoplasm</location>
    </subcellularLocation>
</comment>
<dbReference type="AlphaFoldDB" id="A0A0C3P0M0"/>
<keyword evidence="5" id="KW-1185">Reference proteome</keyword>
<protein>
    <recommendedName>
        <fullName evidence="3">PH domain-containing protein</fullName>
    </recommendedName>
</protein>
<dbReference type="GO" id="GO:0005737">
    <property type="term" value="C:cytoplasm"/>
    <property type="evidence" value="ECO:0007669"/>
    <property type="project" value="UniProtKB-SubCell"/>
</dbReference>
<sequence>LSLPTEHAERESIANALGCAEQTLEEVNETMRDRESRARLGEVSRGLRIGKDRLDLTLPTHHLGPRKLLKEGVLTKAKSGCKLRIILCSDILLLLNESGGGGLYRPLPVHELEIYTTRNRARSYDAYICIHRAYPRGGETLVLRAPNVREARAWTEAFAQAAVKARGGIRVAVSDSRGTEVGFGPAIVGVRMGHVAGARTPRGSADVGNGNIWVATGKRSTQNWVLGDIRTCRPSIRLFILCWHF</sequence>
<dbReference type="SUPFAM" id="SSF50729">
    <property type="entry name" value="PH domain-like"/>
    <property type="match status" value="1"/>
</dbReference>
<dbReference type="Proteomes" id="UP000054217">
    <property type="component" value="Unassembled WGS sequence"/>
</dbReference>
<evidence type="ECO:0000313" key="4">
    <source>
        <dbReference type="EMBL" id="KIO00854.1"/>
    </source>
</evidence>
<dbReference type="GO" id="GO:0035025">
    <property type="term" value="P:positive regulation of Rho protein signal transduction"/>
    <property type="evidence" value="ECO:0007669"/>
    <property type="project" value="TreeGrafter"/>
</dbReference>
<reference evidence="5" key="2">
    <citation type="submission" date="2015-01" db="EMBL/GenBank/DDBJ databases">
        <title>Evolutionary Origins and Diversification of the Mycorrhizal Mutualists.</title>
        <authorList>
            <consortium name="DOE Joint Genome Institute"/>
            <consortium name="Mycorrhizal Genomics Consortium"/>
            <person name="Kohler A."/>
            <person name="Kuo A."/>
            <person name="Nagy L.G."/>
            <person name="Floudas D."/>
            <person name="Copeland A."/>
            <person name="Barry K.W."/>
            <person name="Cichocki N."/>
            <person name="Veneault-Fourrey C."/>
            <person name="LaButti K."/>
            <person name="Lindquist E.A."/>
            <person name="Lipzen A."/>
            <person name="Lundell T."/>
            <person name="Morin E."/>
            <person name="Murat C."/>
            <person name="Riley R."/>
            <person name="Ohm R."/>
            <person name="Sun H."/>
            <person name="Tunlid A."/>
            <person name="Henrissat B."/>
            <person name="Grigoriev I.V."/>
            <person name="Hibbett D.S."/>
            <person name="Martin F."/>
        </authorList>
    </citation>
    <scope>NUCLEOTIDE SEQUENCE [LARGE SCALE GENOMIC DNA]</scope>
    <source>
        <strain evidence="5">Marx 270</strain>
    </source>
</reference>
<evidence type="ECO:0000256" key="1">
    <source>
        <dbReference type="ARBA" id="ARBA00004496"/>
    </source>
</evidence>
<dbReference type="OrthoDB" id="2684670at2759"/>